<feature type="transmembrane region" description="Helical" evidence="1">
    <location>
        <begin position="54"/>
        <end position="75"/>
    </location>
</feature>
<sequence>MANEVKGIIAGLVATIVLSTLMLIKSAAGMLPDVDAIEMLAGIAARAGLPGTPIVGWILHFLIGAVAWGLLFVWIGTKLPGARVVQGVEFSMLAWLAMMILVFPIAGAGLFGANIGPAAAIATLVLHVIFGAVLGWMYQTLETRQAPPA</sequence>
<evidence type="ECO:0000313" key="2">
    <source>
        <dbReference type="EMBL" id="TGY90108.1"/>
    </source>
</evidence>
<feature type="transmembrane region" description="Helical" evidence="1">
    <location>
        <begin position="7"/>
        <end position="24"/>
    </location>
</feature>
<dbReference type="InterPro" id="IPR046739">
    <property type="entry name" value="DUF6789"/>
</dbReference>
<gene>
    <name evidence="2" type="ORF">E5163_02980</name>
</gene>
<dbReference type="EMBL" id="SRXW01000001">
    <property type="protein sequence ID" value="TGY90108.1"/>
    <property type="molecule type" value="Genomic_DNA"/>
</dbReference>
<dbReference type="RefSeq" id="WP_135994607.1">
    <property type="nucleotide sequence ID" value="NZ_CP071057.1"/>
</dbReference>
<accession>A0A4S2H3Z3</accession>
<keyword evidence="1" id="KW-0472">Membrane</keyword>
<name>A0A4S2H3Z3_9PROT</name>
<proteinExistence type="predicted"/>
<organism evidence="2 3">
    <name type="scientific">Marinicauda algicola</name>
    <dbReference type="NCBI Taxonomy" id="2029849"/>
    <lineage>
        <taxon>Bacteria</taxon>
        <taxon>Pseudomonadati</taxon>
        <taxon>Pseudomonadota</taxon>
        <taxon>Alphaproteobacteria</taxon>
        <taxon>Maricaulales</taxon>
        <taxon>Maricaulaceae</taxon>
        <taxon>Marinicauda</taxon>
    </lineage>
</organism>
<reference evidence="2 3" key="1">
    <citation type="journal article" date="2017" name="Int. J. Syst. Evol. Microbiol.">
        <title>Marinicauda algicola sp. nov., isolated from a marine red alga Rhodosorus marinus.</title>
        <authorList>
            <person name="Jeong S.E."/>
            <person name="Jeon S.H."/>
            <person name="Chun B.H."/>
            <person name="Kim D.W."/>
            <person name="Jeon C.O."/>
        </authorList>
    </citation>
    <scope>NUCLEOTIDE SEQUENCE [LARGE SCALE GENOMIC DNA]</scope>
    <source>
        <strain evidence="2 3">JCM 31718</strain>
    </source>
</reference>
<dbReference type="Proteomes" id="UP000308054">
    <property type="component" value="Unassembled WGS sequence"/>
</dbReference>
<evidence type="ECO:0000313" key="3">
    <source>
        <dbReference type="Proteomes" id="UP000308054"/>
    </source>
</evidence>
<dbReference type="OrthoDB" id="9814048at2"/>
<comment type="caution">
    <text evidence="2">The sequence shown here is derived from an EMBL/GenBank/DDBJ whole genome shotgun (WGS) entry which is preliminary data.</text>
</comment>
<feature type="transmembrane region" description="Helical" evidence="1">
    <location>
        <begin position="118"/>
        <end position="138"/>
    </location>
</feature>
<evidence type="ECO:0008006" key="4">
    <source>
        <dbReference type="Google" id="ProtNLM"/>
    </source>
</evidence>
<protein>
    <recommendedName>
        <fullName evidence="4">DUF2938 family protein</fullName>
    </recommendedName>
</protein>
<keyword evidence="1" id="KW-1133">Transmembrane helix</keyword>
<evidence type="ECO:0000256" key="1">
    <source>
        <dbReference type="SAM" id="Phobius"/>
    </source>
</evidence>
<dbReference type="Pfam" id="PF20587">
    <property type="entry name" value="DUF6789"/>
    <property type="match status" value="1"/>
</dbReference>
<dbReference type="AlphaFoldDB" id="A0A4S2H3Z3"/>
<keyword evidence="1" id="KW-0812">Transmembrane</keyword>
<keyword evidence="3" id="KW-1185">Reference proteome</keyword>
<feature type="transmembrane region" description="Helical" evidence="1">
    <location>
        <begin position="87"/>
        <end position="112"/>
    </location>
</feature>